<accession>A0A517NZ58</accession>
<dbReference type="GO" id="GO:0016853">
    <property type="term" value="F:isomerase activity"/>
    <property type="evidence" value="ECO:0007669"/>
    <property type="project" value="UniProtKB-KW"/>
</dbReference>
<evidence type="ECO:0000313" key="3">
    <source>
        <dbReference type="Proteomes" id="UP000319817"/>
    </source>
</evidence>
<dbReference type="Gene3D" id="3.20.20.150">
    <property type="entry name" value="Divalent-metal-dependent TIM barrel enzymes"/>
    <property type="match status" value="1"/>
</dbReference>
<organism evidence="2 3">
    <name type="scientific">Stieleria marina</name>
    <dbReference type="NCBI Taxonomy" id="1930275"/>
    <lineage>
        <taxon>Bacteria</taxon>
        <taxon>Pseudomonadati</taxon>
        <taxon>Planctomycetota</taxon>
        <taxon>Planctomycetia</taxon>
        <taxon>Pirellulales</taxon>
        <taxon>Pirellulaceae</taxon>
        <taxon>Stieleria</taxon>
    </lineage>
</organism>
<dbReference type="SUPFAM" id="SSF51658">
    <property type="entry name" value="Xylose isomerase-like"/>
    <property type="match status" value="1"/>
</dbReference>
<keyword evidence="3" id="KW-1185">Reference proteome</keyword>
<protein>
    <submittedName>
        <fullName evidence="2">Xylose isomerase-like TIM barrel</fullName>
    </submittedName>
</protein>
<reference evidence="2 3" key="1">
    <citation type="submission" date="2019-02" db="EMBL/GenBank/DDBJ databases">
        <title>Deep-cultivation of Planctomycetes and their phenomic and genomic characterization uncovers novel biology.</title>
        <authorList>
            <person name="Wiegand S."/>
            <person name="Jogler M."/>
            <person name="Boedeker C."/>
            <person name="Pinto D."/>
            <person name="Vollmers J."/>
            <person name="Rivas-Marin E."/>
            <person name="Kohn T."/>
            <person name="Peeters S.H."/>
            <person name="Heuer A."/>
            <person name="Rast P."/>
            <person name="Oberbeckmann S."/>
            <person name="Bunk B."/>
            <person name="Jeske O."/>
            <person name="Meyerdierks A."/>
            <person name="Storesund J.E."/>
            <person name="Kallscheuer N."/>
            <person name="Luecker S."/>
            <person name="Lage O.M."/>
            <person name="Pohl T."/>
            <person name="Merkel B.J."/>
            <person name="Hornburger P."/>
            <person name="Mueller R.-W."/>
            <person name="Bruemmer F."/>
            <person name="Labrenz M."/>
            <person name="Spormann A.M."/>
            <person name="Op den Camp H."/>
            <person name="Overmann J."/>
            <person name="Amann R."/>
            <person name="Jetten M.S.M."/>
            <person name="Mascher T."/>
            <person name="Medema M.H."/>
            <person name="Devos D.P."/>
            <person name="Kaster A.-K."/>
            <person name="Ovreas L."/>
            <person name="Rohde M."/>
            <person name="Galperin M.Y."/>
            <person name="Jogler C."/>
        </authorList>
    </citation>
    <scope>NUCLEOTIDE SEQUENCE [LARGE SCALE GENOMIC DNA]</scope>
    <source>
        <strain evidence="2 3">K23_9</strain>
    </source>
</reference>
<dbReference type="EMBL" id="CP036526">
    <property type="protein sequence ID" value="QDT12383.1"/>
    <property type="molecule type" value="Genomic_DNA"/>
</dbReference>
<dbReference type="PANTHER" id="PTHR12110:SF41">
    <property type="entry name" value="INOSOSE DEHYDRATASE"/>
    <property type="match status" value="1"/>
</dbReference>
<dbReference type="InterPro" id="IPR050312">
    <property type="entry name" value="IolE/XylAMocC-like"/>
</dbReference>
<dbReference type="AlphaFoldDB" id="A0A517NZ58"/>
<dbReference type="PANTHER" id="PTHR12110">
    <property type="entry name" value="HYDROXYPYRUVATE ISOMERASE"/>
    <property type="match status" value="1"/>
</dbReference>
<evidence type="ECO:0000259" key="1">
    <source>
        <dbReference type="Pfam" id="PF01261"/>
    </source>
</evidence>
<keyword evidence="2" id="KW-0413">Isomerase</keyword>
<sequence length="258" mass="28194">MAELKIAVRLDAIRMPIKCALEQAARLGASAVELDARNGVRPTDLSDTGLRQFRKMLSDLNLRVASLRFQTRRGYDVEQDLEQRVDATKSAMRFAYDLGCPVVVNQIGSIPDSDEDPRWAPFQAVIQDIGRYGAKIGAFFAAETGTEPGEKLASFLGDEDDAFIAVALNPGQLIVNRHSVPDTVSALKRRIQIVNAVDGVLDLAAGRGINVPLGQGTADFPQLLGLLEDIQYRGHFVVGRADSSLEELQLGVEYLRNM</sequence>
<proteinExistence type="predicted"/>
<gene>
    <name evidence="2" type="ORF">K239x_43930</name>
</gene>
<dbReference type="OrthoDB" id="259584at2"/>
<name>A0A517NZ58_9BACT</name>
<dbReference type="Pfam" id="PF01261">
    <property type="entry name" value="AP_endonuc_2"/>
    <property type="match status" value="1"/>
</dbReference>
<feature type="domain" description="Xylose isomerase-like TIM barrel" evidence="1">
    <location>
        <begin position="21"/>
        <end position="257"/>
    </location>
</feature>
<dbReference type="InterPro" id="IPR036237">
    <property type="entry name" value="Xyl_isomerase-like_sf"/>
</dbReference>
<dbReference type="RefSeq" id="WP_145420227.1">
    <property type="nucleotide sequence ID" value="NZ_CP036526.1"/>
</dbReference>
<dbReference type="InterPro" id="IPR013022">
    <property type="entry name" value="Xyl_isomerase-like_TIM-brl"/>
</dbReference>
<dbReference type="Proteomes" id="UP000319817">
    <property type="component" value="Chromosome"/>
</dbReference>
<evidence type="ECO:0000313" key="2">
    <source>
        <dbReference type="EMBL" id="QDT12383.1"/>
    </source>
</evidence>